<proteinExistence type="predicted"/>
<dbReference type="Pfam" id="PF13712">
    <property type="entry name" value="Glyco_tranf_2_5"/>
    <property type="match status" value="1"/>
</dbReference>
<evidence type="ECO:0000313" key="3">
    <source>
        <dbReference type="Proteomes" id="UP001167871"/>
    </source>
</evidence>
<protein>
    <submittedName>
        <fullName evidence="2">Glycosyltransferase</fullName>
    </submittedName>
</protein>
<comment type="caution">
    <text evidence="2">The sequence shown here is derived from an EMBL/GenBank/DDBJ whole genome shotgun (WGS) entry which is preliminary data.</text>
</comment>
<gene>
    <name evidence="2" type="ORF">QVO10_03810</name>
</gene>
<evidence type="ECO:0000313" key="2">
    <source>
        <dbReference type="EMBL" id="MDN0048520.1"/>
    </source>
</evidence>
<keyword evidence="3" id="KW-1185">Reference proteome</keyword>
<accession>A0ABT7X362</accession>
<dbReference type="InterPro" id="IPR029044">
    <property type="entry name" value="Nucleotide-diphossugar_trans"/>
</dbReference>
<organism evidence="2 3">
    <name type="scientific">Bacteroides gallinaceum</name>
    <dbReference type="NCBI Taxonomy" id="1462571"/>
    <lineage>
        <taxon>Bacteria</taxon>
        <taxon>Pseudomonadati</taxon>
        <taxon>Bacteroidota</taxon>
        <taxon>Bacteroidia</taxon>
        <taxon>Bacteroidales</taxon>
        <taxon>Bacteroidaceae</taxon>
        <taxon>Bacteroides</taxon>
    </lineage>
</organism>
<evidence type="ECO:0000259" key="1">
    <source>
        <dbReference type="Pfam" id="PF13712"/>
    </source>
</evidence>
<reference evidence="2" key="1">
    <citation type="submission" date="2023-06" db="EMBL/GenBank/DDBJ databases">
        <authorList>
            <person name="Zeman M."/>
            <person name="Kubasova T."/>
            <person name="Jahodarova E."/>
            <person name="Nykrynova M."/>
            <person name="Rychlik I."/>
        </authorList>
    </citation>
    <scope>NUCLEOTIDE SEQUENCE</scope>
    <source>
        <strain evidence="2">84_SSukc20</strain>
    </source>
</reference>
<dbReference type="EMBL" id="JAUEII010000005">
    <property type="protein sequence ID" value="MDN0048520.1"/>
    <property type="molecule type" value="Genomic_DNA"/>
</dbReference>
<reference evidence="2" key="2">
    <citation type="submission" date="2024-05" db="EMBL/GenBank/DDBJ databases">
        <title>Identification and characterization of horizontal gene transfer across gut microbiota members of farm animals based on homology search.</title>
        <authorList>
            <person name="Schwarzerova J."/>
            <person name="Nykrynova M."/>
            <person name="Jureckova K."/>
            <person name="Cejkova D."/>
            <person name="Rychlik I."/>
        </authorList>
    </citation>
    <scope>NUCLEOTIDE SEQUENCE</scope>
    <source>
        <strain evidence="2">84_SSukc20</strain>
    </source>
</reference>
<sequence length="292" mass="34403">MITFIVCSISPQRATALYNNIYDTIGDTQYRFMPFDNQTLNYGIAHVYNLCAQQAKTEYLCFLHEDIAFRCKNWGETIINKLKEPDCGIIGFTGSPVKFQAISSVHPSAKWMVNHYIQRTKEGKELFMNSFTSNAKYAPCITIDGMCMFVRRQVWQECPFDERLLPGFHGYDLDFSLQVARHYQNYICGAVTIEHFSIGSFSTEWVATTIRLHNEKWNPYLPLYIHSLSRKEVVQDEHDAFYRFIKKALRTNYPYRETYKLIKQYWRMTSFRKHSLTLLLKLIGTRFLHLNI</sequence>
<feature type="domain" description="Streptomycin biosynthesis protein StrF" evidence="1">
    <location>
        <begin position="42"/>
        <end position="188"/>
    </location>
</feature>
<dbReference type="Gene3D" id="3.90.550.10">
    <property type="entry name" value="Spore Coat Polysaccharide Biosynthesis Protein SpsA, Chain A"/>
    <property type="match status" value="1"/>
</dbReference>
<dbReference type="Proteomes" id="UP001167871">
    <property type="component" value="Unassembled WGS sequence"/>
</dbReference>
<name>A0ABT7X362_9BACE</name>
<dbReference type="InterPro" id="IPR059123">
    <property type="entry name" value="StrF_dom"/>
</dbReference>
<dbReference type="RefSeq" id="WP_301639097.1">
    <property type="nucleotide sequence ID" value="NZ_JAUEII010000005.1"/>
</dbReference>
<dbReference type="SUPFAM" id="SSF53448">
    <property type="entry name" value="Nucleotide-diphospho-sugar transferases"/>
    <property type="match status" value="1"/>
</dbReference>